<evidence type="ECO:0000256" key="11">
    <source>
        <dbReference type="ARBA" id="ARBA00069173"/>
    </source>
</evidence>
<evidence type="ECO:0000256" key="10">
    <source>
        <dbReference type="ARBA" id="ARBA00047445"/>
    </source>
</evidence>
<dbReference type="SUPFAM" id="SSF54675">
    <property type="entry name" value="Nicotinate/Quinolinate PRTase N-terminal domain-like"/>
    <property type="match status" value="1"/>
</dbReference>
<evidence type="ECO:0000313" key="16">
    <source>
        <dbReference type="EMBL" id="STX32289.1"/>
    </source>
</evidence>
<dbReference type="FunFam" id="3.20.20.70:FF:000030">
    <property type="entry name" value="Nicotinate-nucleotide pyrophosphorylase, carboxylating"/>
    <property type="match status" value="1"/>
</dbReference>
<comment type="similarity">
    <text evidence="3 12">Belongs to the NadC/ModD family.</text>
</comment>
<dbReference type="Proteomes" id="UP000054735">
    <property type="component" value="Unassembled WGS sequence"/>
</dbReference>
<dbReference type="PANTHER" id="PTHR32179:SF3">
    <property type="entry name" value="NICOTINATE-NUCLEOTIDE PYROPHOSPHORYLASE [CARBOXYLATING]"/>
    <property type="match status" value="1"/>
</dbReference>
<comment type="subunit">
    <text evidence="4">Hexamer formed by 3 homodimers.</text>
</comment>
<dbReference type="EMBL" id="LNXT01000001">
    <property type="protein sequence ID" value="KTC76087.1"/>
    <property type="molecule type" value="Genomic_DNA"/>
</dbReference>
<dbReference type="InterPro" id="IPR036068">
    <property type="entry name" value="Nicotinate_pribotase-like_C"/>
</dbReference>
<evidence type="ECO:0000256" key="8">
    <source>
        <dbReference type="ARBA" id="ARBA00022679"/>
    </source>
</evidence>
<dbReference type="GO" id="GO:0004514">
    <property type="term" value="F:nicotinate-nucleotide diphosphorylase (carboxylating) activity"/>
    <property type="evidence" value="ECO:0007669"/>
    <property type="project" value="UniProtKB-EC"/>
</dbReference>
<evidence type="ECO:0000256" key="6">
    <source>
        <dbReference type="ARBA" id="ARBA00022642"/>
    </source>
</evidence>
<dbReference type="SUPFAM" id="SSF51690">
    <property type="entry name" value="Nicotinate/Quinolinate PRTase C-terminal domain-like"/>
    <property type="match status" value="1"/>
</dbReference>
<proteinExistence type="inferred from homology"/>
<dbReference type="InterPro" id="IPR013785">
    <property type="entry name" value="Aldolase_TIM"/>
</dbReference>
<dbReference type="GO" id="GO:0034213">
    <property type="term" value="P:quinolinate catabolic process"/>
    <property type="evidence" value="ECO:0007669"/>
    <property type="project" value="TreeGrafter"/>
</dbReference>
<reference evidence="16 18" key="2">
    <citation type="submission" date="2018-06" db="EMBL/GenBank/DDBJ databases">
        <authorList>
            <consortium name="Pathogen Informatics"/>
            <person name="Doyle S."/>
        </authorList>
    </citation>
    <scope>NUCLEOTIDE SEQUENCE [LARGE SCALE GENOMIC DNA]</scope>
    <source>
        <strain evidence="16 18">NCTC12437</strain>
    </source>
</reference>
<dbReference type="NCBIfam" id="TIGR00078">
    <property type="entry name" value="nadC"/>
    <property type="match status" value="1"/>
</dbReference>
<dbReference type="AlphaFoldDB" id="A0A378IAS6"/>
<feature type="domain" description="Quinolinate phosphoribosyl transferase C-terminal" evidence="13">
    <location>
        <begin position="111"/>
        <end position="274"/>
    </location>
</feature>
<evidence type="ECO:0000256" key="2">
    <source>
        <dbReference type="ARBA" id="ARBA00004893"/>
    </source>
</evidence>
<evidence type="ECO:0000256" key="1">
    <source>
        <dbReference type="ARBA" id="ARBA00003237"/>
    </source>
</evidence>
<reference evidence="15 17" key="1">
    <citation type="submission" date="2015-11" db="EMBL/GenBank/DDBJ databases">
        <title>Genomic analysis of 38 Legionella species identifies large and diverse effector repertoires.</title>
        <authorList>
            <person name="Burstein D."/>
            <person name="Amaro F."/>
            <person name="Zusman T."/>
            <person name="Lifshitz Z."/>
            <person name="Cohen O."/>
            <person name="Gilbert J.A."/>
            <person name="Pupko T."/>
            <person name="Shuman H.A."/>
            <person name="Segal G."/>
        </authorList>
    </citation>
    <scope>NUCLEOTIDE SEQUENCE [LARGE SCALE GENOMIC DNA]</scope>
    <source>
        <strain evidence="15 17">CDC#1407-AL-14</strain>
    </source>
</reference>
<dbReference type="InterPro" id="IPR037128">
    <property type="entry name" value="Quinolinate_PRibosylTase_N_sf"/>
</dbReference>
<evidence type="ECO:0000256" key="3">
    <source>
        <dbReference type="ARBA" id="ARBA00009400"/>
    </source>
</evidence>
<dbReference type="UniPathway" id="UPA00253">
    <property type="reaction ID" value="UER00331"/>
</dbReference>
<dbReference type="OrthoDB" id="9782546at2"/>
<dbReference type="GO" id="GO:0005737">
    <property type="term" value="C:cytoplasm"/>
    <property type="evidence" value="ECO:0007669"/>
    <property type="project" value="TreeGrafter"/>
</dbReference>
<accession>A0A378IAS6</accession>
<evidence type="ECO:0000313" key="17">
    <source>
        <dbReference type="Proteomes" id="UP000054735"/>
    </source>
</evidence>
<dbReference type="Proteomes" id="UP000255066">
    <property type="component" value="Unassembled WGS sequence"/>
</dbReference>
<evidence type="ECO:0000313" key="15">
    <source>
        <dbReference type="EMBL" id="KTC76087.1"/>
    </source>
</evidence>
<evidence type="ECO:0000259" key="13">
    <source>
        <dbReference type="Pfam" id="PF01729"/>
    </source>
</evidence>
<organism evidence="16 18">
    <name type="scientific">Legionella birminghamensis</name>
    <dbReference type="NCBI Taxonomy" id="28083"/>
    <lineage>
        <taxon>Bacteria</taxon>
        <taxon>Pseudomonadati</taxon>
        <taxon>Pseudomonadota</taxon>
        <taxon>Gammaproteobacteria</taxon>
        <taxon>Legionellales</taxon>
        <taxon>Legionellaceae</taxon>
        <taxon>Legionella</taxon>
    </lineage>
</organism>
<feature type="domain" description="Quinolinate phosphoribosyl transferase N-terminal" evidence="14">
    <location>
        <begin position="24"/>
        <end position="108"/>
    </location>
</feature>
<evidence type="ECO:0000256" key="4">
    <source>
        <dbReference type="ARBA" id="ARBA00011218"/>
    </source>
</evidence>
<dbReference type="Gene3D" id="3.20.20.70">
    <property type="entry name" value="Aldolase class I"/>
    <property type="match status" value="1"/>
</dbReference>
<comment type="catalytic activity">
    <reaction evidence="10">
        <text>nicotinate beta-D-ribonucleotide + CO2 + diphosphate = quinolinate + 5-phospho-alpha-D-ribose 1-diphosphate + 2 H(+)</text>
        <dbReference type="Rhea" id="RHEA:12733"/>
        <dbReference type="ChEBI" id="CHEBI:15378"/>
        <dbReference type="ChEBI" id="CHEBI:16526"/>
        <dbReference type="ChEBI" id="CHEBI:29959"/>
        <dbReference type="ChEBI" id="CHEBI:33019"/>
        <dbReference type="ChEBI" id="CHEBI:57502"/>
        <dbReference type="ChEBI" id="CHEBI:58017"/>
        <dbReference type="EC" id="2.4.2.19"/>
    </reaction>
</comment>
<name>A0A378IAS6_9GAMM</name>
<dbReference type="Pfam" id="PF02749">
    <property type="entry name" value="QRPTase_N"/>
    <property type="match status" value="1"/>
</dbReference>
<keyword evidence="17" id="KW-1185">Reference proteome</keyword>
<dbReference type="InterPro" id="IPR002638">
    <property type="entry name" value="Quinolinate_PRibosylTrfase_C"/>
</dbReference>
<dbReference type="STRING" id="28083.Lbir_0156"/>
<dbReference type="CDD" id="cd01572">
    <property type="entry name" value="QPRTase"/>
    <property type="match status" value="1"/>
</dbReference>
<evidence type="ECO:0000256" key="12">
    <source>
        <dbReference type="PIRNR" id="PIRNR006250"/>
    </source>
</evidence>
<evidence type="ECO:0000256" key="5">
    <source>
        <dbReference type="ARBA" id="ARBA00011944"/>
    </source>
</evidence>
<evidence type="ECO:0000259" key="14">
    <source>
        <dbReference type="Pfam" id="PF02749"/>
    </source>
</evidence>
<comment type="function">
    <text evidence="1">Involved in the catabolism of quinolinic acid (QA).</text>
</comment>
<dbReference type="InterPro" id="IPR022412">
    <property type="entry name" value="Quinolinate_PRibosylTrfase_N"/>
</dbReference>
<gene>
    <name evidence="16" type="primary">nadC</name>
    <name evidence="15" type="ORF">Lbir_0156</name>
    <name evidence="16" type="ORF">NCTC12437_02070</name>
</gene>
<dbReference type="Gene3D" id="3.90.1170.20">
    <property type="entry name" value="Quinolinate phosphoribosyl transferase, N-terminal domain"/>
    <property type="match status" value="1"/>
</dbReference>
<evidence type="ECO:0000313" key="18">
    <source>
        <dbReference type="Proteomes" id="UP000255066"/>
    </source>
</evidence>
<comment type="pathway">
    <text evidence="2">Cofactor biosynthesis; NAD(+) biosynthesis; nicotinate D-ribonucleotide from quinolinate: step 1/1.</text>
</comment>
<dbReference type="GO" id="GO:0009435">
    <property type="term" value="P:NAD+ biosynthetic process"/>
    <property type="evidence" value="ECO:0007669"/>
    <property type="project" value="UniProtKB-UniPathway"/>
</dbReference>
<dbReference type="InterPro" id="IPR004393">
    <property type="entry name" value="NadC"/>
</dbReference>
<dbReference type="FunFam" id="3.90.1170.20:FF:000001">
    <property type="entry name" value="Nicotinate-nucleotide diphosphorylase (Carboxylating)"/>
    <property type="match status" value="1"/>
</dbReference>
<dbReference type="InterPro" id="IPR027277">
    <property type="entry name" value="NadC/ModD"/>
</dbReference>
<dbReference type="PANTHER" id="PTHR32179">
    <property type="entry name" value="NICOTINATE-NUCLEOTIDE PYROPHOSPHORYLASE [CARBOXYLATING]"/>
    <property type="match status" value="1"/>
</dbReference>
<keyword evidence="6" id="KW-0662">Pyridine nucleotide biosynthesis</keyword>
<dbReference type="EMBL" id="UGNW01000001">
    <property type="protein sequence ID" value="STX32289.1"/>
    <property type="molecule type" value="Genomic_DNA"/>
</dbReference>
<sequence>MKLTPELIEADVSRALAEDLGTGDVSAQLLPDNLKVRAEIISREAMLVCGQPWVETVFASLSRSIELEWKVTEGQWLAEPALLCQIEGPAREILSAERTALNFLQTLSGTATKTWHYLKALENTHTRLLDTRKTLPGLRLAQKYAVACAGGVNHRLGLYDAFLIKENHIKACGSITGAIQKARLIHPKLLVEVEVENLVELKEALEAKPDRILLDNFSTELLAEAVQLNQAYGCELEASGGVNLNTIKAIAQTGVDYISVGGLTKCVEAIDLSLLIKEIQ</sequence>
<dbReference type="Pfam" id="PF01729">
    <property type="entry name" value="QRPTase_C"/>
    <property type="match status" value="1"/>
</dbReference>
<dbReference type="PIRSF" id="PIRSF006250">
    <property type="entry name" value="NadC_ModD"/>
    <property type="match status" value="1"/>
</dbReference>
<evidence type="ECO:0000256" key="7">
    <source>
        <dbReference type="ARBA" id="ARBA00022676"/>
    </source>
</evidence>
<keyword evidence="7 12" id="KW-0328">Glycosyltransferase</keyword>
<dbReference type="RefSeq" id="WP_058522275.1">
    <property type="nucleotide sequence ID" value="NZ_CAAAHV010000039.1"/>
</dbReference>
<dbReference type="EC" id="2.4.2.19" evidence="5"/>
<protein>
    <recommendedName>
        <fullName evidence="11">Probable nicotinate-nucleotide pyrophosphorylase [carboxylating]</fullName>
        <ecNumber evidence="5">2.4.2.19</ecNumber>
    </recommendedName>
    <alternativeName>
        <fullName evidence="9">Quinolinate phosphoribosyltransferase [decarboxylating]</fullName>
    </alternativeName>
</protein>
<evidence type="ECO:0000256" key="9">
    <source>
        <dbReference type="ARBA" id="ARBA00033102"/>
    </source>
</evidence>
<keyword evidence="8 12" id="KW-0808">Transferase</keyword>